<dbReference type="SUPFAM" id="SSF51445">
    <property type="entry name" value="(Trans)glycosidases"/>
    <property type="match status" value="1"/>
</dbReference>
<evidence type="ECO:0000313" key="4">
    <source>
        <dbReference type="EMBL" id="GAA4202722.1"/>
    </source>
</evidence>
<comment type="caution">
    <text evidence="4">The sequence shown here is derived from an EMBL/GenBank/DDBJ whole genome shotgun (WGS) entry which is preliminary data.</text>
</comment>
<evidence type="ECO:0000256" key="3">
    <source>
        <dbReference type="ARBA" id="ARBA00023295"/>
    </source>
</evidence>
<accession>A0ABP8BBD7</accession>
<evidence type="ECO:0000256" key="2">
    <source>
        <dbReference type="ARBA" id="ARBA00022801"/>
    </source>
</evidence>
<keyword evidence="5" id="KW-1185">Reference proteome</keyword>
<dbReference type="Gene3D" id="3.20.20.70">
    <property type="entry name" value="Aldolase class I"/>
    <property type="match status" value="1"/>
</dbReference>
<dbReference type="InterPro" id="IPR017853">
    <property type="entry name" value="GH"/>
</dbReference>
<keyword evidence="2" id="KW-0378">Hydrolase</keyword>
<evidence type="ECO:0000313" key="5">
    <source>
        <dbReference type="Proteomes" id="UP001501772"/>
    </source>
</evidence>
<keyword evidence="3" id="KW-0326">Glycosidase</keyword>
<evidence type="ECO:0000256" key="1">
    <source>
        <dbReference type="ARBA" id="ARBA00009743"/>
    </source>
</evidence>
<dbReference type="PANTHER" id="PTHR11452">
    <property type="entry name" value="ALPHA-GALACTOSIDASE/ALPHA-N-ACETYLGALACTOSAMINIDASE"/>
    <property type="match status" value="1"/>
</dbReference>
<dbReference type="Proteomes" id="UP001501772">
    <property type="component" value="Unassembled WGS sequence"/>
</dbReference>
<dbReference type="EMBL" id="BAABBY010000004">
    <property type="protein sequence ID" value="GAA4202722.1"/>
    <property type="molecule type" value="Genomic_DNA"/>
</dbReference>
<comment type="similarity">
    <text evidence="1">Belongs to the glycosyl hydrolase 27 family.</text>
</comment>
<sequence length="681" mass="75971">MIFKFLYKHRALLILLVLFFAGKSASAIIINYGKSGKIDYSLKTGTFNVSEGAAQLLLNGFSQAEYQKKLFSSKDYKQITYSKTAVHDAFGNGFKHIFLLKQVGLPVMQQVFYTYSGKDYFMIGITLQGADLSINHVVPLNGNLIDQQPSDAPTNLFVPFDNDTFISYNTVPLKANISNPSAEVGALYHDQSRKGFVMGSIEHSNWKTGVITAMDNDKKINIQVICGYTEESITRDKIPHGYLSGNSVSSAKVFFGAFNDWRLGMETYAKLNRISEPPIVFKWDKATPVGWNSWGAMQEKITLEKANQVSDFFADSLKSFRSGGVAYIDLDSYWDNLLKGGLTGNYAKLKAFADHARSKGLKPGIYWAPFVDWGFASGGNRKAEGTNYTFGEMWTKVGAGYHDIDGARALDPTHPGTQQRIATVINKFKECGFEMIKIDFLGHAAIESDHFFDPKITTGMQAYKTGMEFLLKQLDGKMLVYAAISPNLASGRYVHVRRIACDAFKSIKDTEYTLNSVSNGWWQTYLYDYIDADHVVFSDQSDGENTARFLSAIVTGTCITGDDFSRQGKWTGTAQRLLNNTGILKILEDGKAFVPVEGNRGKSASQLFVKQVGNVKYLAVFNYSDAEQHFNLDFARLGLEKDKKYGCENLIDQTKTMLKDNQALKLPAKDAQIFKLTSDQK</sequence>
<name>A0ABP8BBD7_9SPHI</name>
<reference evidence="5" key="1">
    <citation type="journal article" date="2019" name="Int. J. Syst. Evol. Microbiol.">
        <title>The Global Catalogue of Microorganisms (GCM) 10K type strain sequencing project: providing services to taxonomists for standard genome sequencing and annotation.</title>
        <authorList>
            <consortium name="The Broad Institute Genomics Platform"/>
            <consortium name="The Broad Institute Genome Sequencing Center for Infectious Disease"/>
            <person name="Wu L."/>
            <person name="Ma J."/>
        </authorList>
    </citation>
    <scope>NUCLEOTIDE SEQUENCE [LARGE SCALE GENOMIC DNA]</scope>
    <source>
        <strain evidence="5">JCM 17626</strain>
    </source>
</reference>
<proteinExistence type="inferred from homology"/>
<dbReference type="InterPro" id="IPR013785">
    <property type="entry name" value="Aldolase_TIM"/>
</dbReference>
<organism evidence="4 5">
    <name type="scientific">Pedobacter jeongneungensis</name>
    <dbReference type="NCBI Taxonomy" id="947309"/>
    <lineage>
        <taxon>Bacteria</taxon>
        <taxon>Pseudomonadati</taxon>
        <taxon>Bacteroidota</taxon>
        <taxon>Sphingobacteriia</taxon>
        <taxon>Sphingobacteriales</taxon>
        <taxon>Sphingobacteriaceae</taxon>
        <taxon>Pedobacter</taxon>
    </lineage>
</organism>
<dbReference type="RefSeq" id="WP_344851124.1">
    <property type="nucleotide sequence ID" value="NZ_BAABBY010000004.1"/>
</dbReference>
<protein>
    <submittedName>
        <fullName evidence="4">Alpha-galactosidase</fullName>
    </submittedName>
</protein>
<dbReference type="PANTHER" id="PTHR11452:SF75">
    <property type="entry name" value="ALPHA-GALACTOSIDASE MEL1"/>
    <property type="match status" value="1"/>
</dbReference>
<dbReference type="InterPro" id="IPR002241">
    <property type="entry name" value="Glyco_hydro_27"/>
</dbReference>
<gene>
    <name evidence="4" type="ORF">GCM10022289_17910</name>
</gene>